<protein>
    <submittedName>
        <fullName evidence="2">Hyaluronidase</fullName>
    </submittedName>
</protein>
<organism evidence="2">
    <name type="scientific">Siphoviridae sp. ctnpt50</name>
    <dbReference type="NCBI Taxonomy" id="2827941"/>
    <lineage>
        <taxon>Viruses</taxon>
        <taxon>Duplodnaviria</taxon>
        <taxon>Heunggongvirae</taxon>
        <taxon>Uroviricota</taxon>
        <taxon>Caudoviricetes</taxon>
    </lineage>
</organism>
<dbReference type="Pfam" id="PF18454">
    <property type="entry name" value="Mtd_N"/>
    <property type="match status" value="1"/>
</dbReference>
<accession>A0A8S5SDH7</accession>
<evidence type="ECO:0000259" key="1">
    <source>
        <dbReference type="Pfam" id="PF18454"/>
    </source>
</evidence>
<dbReference type="InterPro" id="IPR041352">
    <property type="entry name" value="Mtd_N"/>
</dbReference>
<proteinExistence type="predicted"/>
<dbReference type="SUPFAM" id="SSF69349">
    <property type="entry name" value="Phage fibre proteins"/>
    <property type="match status" value="1"/>
</dbReference>
<feature type="domain" description="Major tropism determinant N-terminal" evidence="1">
    <location>
        <begin position="12"/>
        <end position="47"/>
    </location>
</feature>
<dbReference type="EMBL" id="BK032577">
    <property type="protein sequence ID" value="DAF49022.1"/>
    <property type="molecule type" value="Genomic_DNA"/>
</dbReference>
<reference evidence="2" key="1">
    <citation type="journal article" date="2021" name="Proc. Natl. Acad. Sci. U.S.A.">
        <title>A Catalog of Tens of Thousands of Viruses from Human Metagenomes Reveals Hidden Associations with Chronic Diseases.</title>
        <authorList>
            <person name="Tisza M.J."/>
            <person name="Buck C.B."/>
        </authorList>
    </citation>
    <scope>NUCLEOTIDE SEQUENCE</scope>
    <source>
        <strain evidence="2">Ctnpt50</strain>
    </source>
</reference>
<name>A0A8S5SDH7_9CAUD</name>
<evidence type="ECO:0000313" key="2">
    <source>
        <dbReference type="EMBL" id="DAF49022.1"/>
    </source>
</evidence>
<sequence>MAEKTLNTRIVLKHGTTAEWAASTLQLKLGEVGVDTTLGIFKIGDGTKTWSEIVPYYATMADVIKEIDKKVANLHATQIFEATVANGGDHAAAIATAVGETALGKGDIAIVKEAIAGTAYEYTAYVYDGAAWKAMDGNYNAENVYFDKDLITTSAIGNITLTNGQATIAATGKNLKQVFDTIFVKESNPTVTQPSVSISLTGAGAKEVGTSVTPSYSATFNKGKYSYGPDTGITATYEVTDTNGGSATGATGSFDAFTVAEDTNYHVSVTATYGAGATPVTNVGNPKVDLAIAAGTKSANSSSITGYRGWFQGYYNGTNALADPTAITSAQLRAFGVRNGSFSTPMNTTQMKQMFFAAPAGVVKSIGVANAVNGAPQTVLKTTVSINGANNYATADYDLFYVSNAVAEGGDSKWNITVTK</sequence>